<sequence>MNRTTALTAAAISVTGIVIGGFAAISYHTVFFYTADGYMPPRTAARVGLLENEEALTSGGVAFRKAEGGGYDYRKEMATAFIDLTGHTDIDLLAECERLGDCELRKWTGIPHKLIETLPEKLMNE</sequence>
<protein>
    <submittedName>
        <fullName evidence="2">Uncharacterized protein</fullName>
    </submittedName>
</protein>
<comment type="caution">
    <text evidence="2">The sequence shown here is derived from an EMBL/GenBank/DDBJ whole genome shotgun (WGS) entry which is preliminary data.</text>
</comment>
<proteinExistence type="predicted"/>
<evidence type="ECO:0000313" key="3">
    <source>
        <dbReference type="Proteomes" id="UP000244152"/>
    </source>
</evidence>
<evidence type="ECO:0000313" key="2">
    <source>
        <dbReference type="EMBL" id="PTQ76838.1"/>
    </source>
</evidence>
<dbReference type="Proteomes" id="UP000244152">
    <property type="component" value="Unassembled WGS sequence"/>
</dbReference>
<accession>A0A2T5HZC4</accession>
<dbReference type="EMBL" id="QAOK01000062">
    <property type="protein sequence ID" value="PTQ76838.1"/>
    <property type="molecule type" value="Genomic_DNA"/>
</dbReference>
<evidence type="ECO:0000256" key="1">
    <source>
        <dbReference type="SAM" id="Phobius"/>
    </source>
</evidence>
<name>A0A2T5HZC4_9PROT</name>
<dbReference type="RefSeq" id="WP_107763465.1">
    <property type="nucleotide sequence ID" value="NZ_QAOK01000062.1"/>
</dbReference>
<reference evidence="2 3" key="1">
    <citation type="submission" date="2018-04" db="EMBL/GenBank/DDBJ databases">
        <title>Active sludge and wastewater microbial communities from Klosterneuburg, Austria.</title>
        <authorList>
            <person name="Wagner M."/>
        </authorList>
    </citation>
    <scope>NUCLEOTIDE SEQUENCE [LARGE SCALE GENOMIC DNA]</scope>
    <source>
        <strain evidence="2 3">Nl12</strain>
    </source>
</reference>
<gene>
    <name evidence="2" type="ORF">C8R21_1624</name>
</gene>
<feature type="transmembrane region" description="Helical" evidence="1">
    <location>
        <begin position="6"/>
        <end position="33"/>
    </location>
</feature>
<organism evidence="2 3">
    <name type="scientific">Nitrosospira multiformis</name>
    <dbReference type="NCBI Taxonomy" id="1231"/>
    <lineage>
        <taxon>Bacteria</taxon>
        <taxon>Pseudomonadati</taxon>
        <taxon>Pseudomonadota</taxon>
        <taxon>Betaproteobacteria</taxon>
        <taxon>Nitrosomonadales</taxon>
        <taxon>Nitrosomonadaceae</taxon>
        <taxon>Nitrosospira</taxon>
    </lineage>
</organism>
<dbReference type="AlphaFoldDB" id="A0A2T5HZC4"/>
<keyword evidence="1" id="KW-1133">Transmembrane helix</keyword>
<keyword evidence="1" id="KW-0472">Membrane</keyword>
<keyword evidence="1" id="KW-0812">Transmembrane</keyword>